<dbReference type="InterPro" id="IPR010920">
    <property type="entry name" value="LSM_dom_sf"/>
</dbReference>
<dbReference type="CDD" id="cd06168">
    <property type="entry name" value="LSMD1"/>
    <property type="match status" value="1"/>
</dbReference>
<dbReference type="InterPro" id="IPR034110">
    <property type="entry name" value="LSMD1_Sm"/>
</dbReference>
<keyword evidence="3" id="KW-1185">Reference proteome</keyword>
<protein>
    <recommendedName>
        <fullName evidence="1">Sm domain-containing protein</fullName>
    </recommendedName>
</protein>
<dbReference type="AlphaFoldDB" id="A0A165S5M1"/>
<dbReference type="SUPFAM" id="SSF50182">
    <property type="entry name" value="Sm-like ribonucleoproteins"/>
    <property type="match status" value="1"/>
</dbReference>
<dbReference type="InParanoid" id="A0A165S5M1"/>
<feature type="non-terminal residue" evidence="2">
    <location>
        <position position="88"/>
    </location>
</feature>
<organism evidence="2 3">
    <name type="scientific">Neolentinus lepideus HHB14362 ss-1</name>
    <dbReference type="NCBI Taxonomy" id="1314782"/>
    <lineage>
        <taxon>Eukaryota</taxon>
        <taxon>Fungi</taxon>
        <taxon>Dikarya</taxon>
        <taxon>Basidiomycota</taxon>
        <taxon>Agaricomycotina</taxon>
        <taxon>Agaricomycetes</taxon>
        <taxon>Gloeophyllales</taxon>
        <taxon>Gloeophyllaceae</taxon>
        <taxon>Neolentinus</taxon>
    </lineage>
</organism>
<dbReference type="PANTHER" id="PTHR10701:SF5">
    <property type="entry name" value="N-ALPHA-ACETYLTRANSFERASE 38, NATC AUXILIARY SUBUNIT"/>
    <property type="match status" value="1"/>
</dbReference>
<proteinExistence type="predicted"/>
<dbReference type="OrthoDB" id="368909at2759"/>
<evidence type="ECO:0000313" key="2">
    <source>
        <dbReference type="EMBL" id="KZT24704.1"/>
    </source>
</evidence>
<evidence type="ECO:0000313" key="3">
    <source>
        <dbReference type="Proteomes" id="UP000076761"/>
    </source>
</evidence>
<dbReference type="SMART" id="SM00651">
    <property type="entry name" value="Sm"/>
    <property type="match status" value="1"/>
</dbReference>
<gene>
    <name evidence="2" type="ORF">NEOLEDRAFT_1041338</name>
</gene>
<dbReference type="Gene3D" id="2.30.30.100">
    <property type="match status" value="1"/>
</dbReference>
<feature type="non-terminal residue" evidence="2">
    <location>
        <position position="1"/>
    </location>
</feature>
<dbReference type="PANTHER" id="PTHR10701">
    <property type="entry name" value="SMALL NUCLEAR RIBONUCLEOPROTEIN-ASSOCIATED PROTEIN B AND N"/>
    <property type="match status" value="1"/>
</dbReference>
<dbReference type="Pfam" id="PF01423">
    <property type="entry name" value="LSM"/>
    <property type="match status" value="1"/>
</dbReference>
<dbReference type="Proteomes" id="UP000076761">
    <property type="component" value="Unassembled WGS sequence"/>
</dbReference>
<dbReference type="STRING" id="1314782.A0A165S5M1"/>
<dbReference type="InterPro" id="IPR001163">
    <property type="entry name" value="Sm_dom_euk/arc"/>
</dbReference>
<dbReference type="InterPro" id="IPR050914">
    <property type="entry name" value="snRNP_SmB/NAA38-like"/>
</dbReference>
<accession>A0A165S5M1</accession>
<name>A0A165S5M1_9AGAM</name>
<sequence>SSPAVTHLKGLLRQVLRVTIKDRRIFLGTFVGTDNSLNIILVSTEEYRINVEDGSSHSRYVGQVMIPWPLVTKVEAESCWEERLVGLG</sequence>
<evidence type="ECO:0000259" key="1">
    <source>
        <dbReference type="SMART" id="SM00651"/>
    </source>
</evidence>
<dbReference type="GO" id="GO:0031417">
    <property type="term" value="C:NatC complex"/>
    <property type="evidence" value="ECO:0007669"/>
    <property type="project" value="InterPro"/>
</dbReference>
<feature type="domain" description="Sm" evidence="1">
    <location>
        <begin position="6"/>
        <end position="76"/>
    </location>
</feature>
<reference evidence="2 3" key="1">
    <citation type="journal article" date="2016" name="Mol. Biol. Evol.">
        <title>Comparative Genomics of Early-Diverging Mushroom-Forming Fungi Provides Insights into the Origins of Lignocellulose Decay Capabilities.</title>
        <authorList>
            <person name="Nagy L.G."/>
            <person name="Riley R."/>
            <person name="Tritt A."/>
            <person name="Adam C."/>
            <person name="Daum C."/>
            <person name="Floudas D."/>
            <person name="Sun H."/>
            <person name="Yadav J.S."/>
            <person name="Pangilinan J."/>
            <person name="Larsson K.H."/>
            <person name="Matsuura K."/>
            <person name="Barry K."/>
            <person name="Labutti K."/>
            <person name="Kuo R."/>
            <person name="Ohm R.A."/>
            <person name="Bhattacharya S.S."/>
            <person name="Shirouzu T."/>
            <person name="Yoshinaga Y."/>
            <person name="Martin F.M."/>
            <person name="Grigoriev I.V."/>
            <person name="Hibbett D.S."/>
        </authorList>
    </citation>
    <scope>NUCLEOTIDE SEQUENCE [LARGE SCALE GENOMIC DNA]</scope>
    <source>
        <strain evidence="2 3">HHB14362 ss-1</strain>
    </source>
</reference>
<dbReference type="EMBL" id="KV425576">
    <property type="protein sequence ID" value="KZT24704.1"/>
    <property type="molecule type" value="Genomic_DNA"/>
</dbReference>